<dbReference type="AlphaFoldDB" id="A0A6C0B7Q7"/>
<dbReference type="EMBL" id="MN739082">
    <property type="protein sequence ID" value="QHS87528.1"/>
    <property type="molecule type" value="Genomic_DNA"/>
</dbReference>
<proteinExistence type="predicted"/>
<protein>
    <submittedName>
        <fullName evidence="1">Uncharacterized protein</fullName>
    </submittedName>
</protein>
<reference evidence="1" key="1">
    <citation type="journal article" date="2020" name="Nature">
        <title>Giant virus diversity and host interactions through global metagenomics.</title>
        <authorList>
            <person name="Schulz F."/>
            <person name="Roux S."/>
            <person name="Paez-Espino D."/>
            <person name="Jungbluth S."/>
            <person name="Walsh D.A."/>
            <person name="Denef V.J."/>
            <person name="McMahon K.D."/>
            <person name="Konstantinidis K.T."/>
            <person name="Eloe-Fadrosh E.A."/>
            <person name="Kyrpides N.C."/>
            <person name="Woyke T."/>
        </authorList>
    </citation>
    <scope>NUCLEOTIDE SEQUENCE</scope>
    <source>
        <strain evidence="1">GVMAG-M-3300010157-4</strain>
    </source>
</reference>
<accession>A0A6C0B7Q7</accession>
<organism evidence="1">
    <name type="scientific">viral metagenome</name>
    <dbReference type="NCBI Taxonomy" id="1070528"/>
    <lineage>
        <taxon>unclassified sequences</taxon>
        <taxon>metagenomes</taxon>
        <taxon>organismal metagenomes</taxon>
    </lineage>
</organism>
<evidence type="ECO:0000313" key="1">
    <source>
        <dbReference type="EMBL" id="QHS87528.1"/>
    </source>
</evidence>
<name>A0A6C0B7Q7_9ZZZZ</name>
<sequence>MILCFPEHRFRLYITRYLWSSVYIGEDLKPHPYGVLCFKSLPIPLH</sequence>